<dbReference type="PANTHER" id="PTHR43133:SF8">
    <property type="entry name" value="RNA POLYMERASE SIGMA FACTOR HI_1459-RELATED"/>
    <property type="match status" value="1"/>
</dbReference>
<dbReference type="PANTHER" id="PTHR43133">
    <property type="entry name" value="RNA POLYMERASE ECF-TYPE SIGMA FACTO"/>
    <property type="match status" value="1"/>
</dbReference>
<keyword evidence="4" id="KW-0238">DNA-binding</keyword>
<dbReference type="Gene3D" id="1.10.1740.10">
    <property type="match status" value="1"/>
</dbReference>
<reference evidence="9 10" key="1">
    <citation type="submission" date="2020-09" db="EMBL/GenBank/DDBJ databases">
        <title>novel species in genus Nocardioides.</title>
        <authorList>
            <person name="Zhang G."/>
        </authorList>
    </citation>
    <scope>NUCLEOTIDE SEQUENCE [LARGE SCALE GENOMIC DNA]</scope>
    <source>
        <strain evidence="9 10">19197</strain>
    </source>
</reference>
<dbReference type="Pfam" id="PF08281">
    <property type="entry name" value="Sigma70_r4_2"/>
    <property type="match status" value="1"/>
</dbReference>
<keyword evidence="10" id="KW-1185">Reference proteome</keyword>
<dbReference type="InterPro" id="IPR036388">
    <property type="entry name" value="WH-like_DNA-bd_sf"/>
</dbReference>
<dbReference type="InterPro" id="IPR014284">
    <property type="entry name" value="RNA_pol_sigma-70_dom"/>
</dbReference>
<gene>
    <name evidence="9" type="ORF">IEZ25_00010</name>
</gene>
<dbReference type="RefSeq" id="WP_191197368.1">
    <property type="nucleotide sequence ID" value="NZ_BAAAPA010000002.1"/>
</dbReference>
<evidence type="ECO:0000259" key="7">
    <source>
        <dbReference type="Pfam" id="PF04542"/>
    </source>
</evidence>
<evidence type="ECO:0000256" key="5">
    <source>
        <dbReference type="ARBA" id="ARBA00023163"/>
    </source>
</evidence>
<keyword evidence="3" id="KW-0731">Sigma factor</keyword>
<accession>A0ABR8MBR8</accession>
<dbReference type="Proteomes" id="UP000649289">
    <property type="component" value="Unassembled WGS sequence"/>
</dbReference>
<evidence type="ECO:0000256" key="6">
    <source>
        <dbReference type="SAM" id="MobiDB-lite"/>
    </source>
</evidence>
<feature type="region of interest" description="Disordered" evidence="6">
    <location>
        <begin position="1"/>
        <end position="27"/>
    </location>
</feature>
<comment type="caution">
    <text evidence="9">The sequence shown here is derived from an EMBL/GenBank/DDBJ whole genome shotgun (WGS) entry which is preliminary data.</text>
</comment>
<dbReference type="CDD" id="cd06171">
    <property type="entry name" value="Sigma70_r4"/>
    <property type="match status" value="1"/>
</dbReference>
<keyword evidence="5" id="KW-0804">Transcription</keyword>
<dbReference type="Pfam" id="PF04542">
    <property type="entry name" value="Sigma70_r2"/>
    <property type="match status" value="1"/>
</dbReference>
<name>A0ABR8MBR8_9ACTN</name>
<evidence type="ECO:0000256" key="3">
    <source>
        <dbReference type="ARBA" id="ARBA00023082"/>
    </source>
</evidence>
<evidence type="ECO:0000313" key="10">
    <source>
        <dbReference type="Proteomes" id="UP000649289"/>
    </source>
</evidence>
<dbReference type="SUPFAM" id="SSF88659">
    <property type="entry name" value="Sigma3 and sigma4 domains of RNA polymerase sigma factors"/>
    <property type="match status" value="1"/>
</dbReference>
<comment type="similarity">
    <text evidence="1">Belongs to the sigma-70 factor family. ECF subfamily.</text>
</comment>
<dbReference type="NCBIfam" id="TIGR02937">
    <property type="entry name" value="sigma70-ECF"/>
    <property type="match status" value="1"/>
</dbReference>
<protein>
    <submittedName>
        <fullName evidence="9">RNA polymerase sigma factor</fullName>
    </submittedName>
</protein>
<evidence type="ECO:0000313" key="9">
    <source>
        <dbReference type="EMBL" id="MBD3912985.1"/>
    </source>
</evidence>
<organism evidence="9 10">
    <name type="scientific">Nocardioides hwasunensis</name>
    <dbReference type="NCBI Taxonomy" id="397258"/>
    <lineage>
        <taxon>Bacteria</taxon>
        <taxon>Bacillati</taxon>
        <taxon>Actinomycetota</taxon>
        <taxon>Actinomycetes</taxon>
        <taxon>Propionibacteriales</taxon>
        <taxon>Nocardioidaceae</taxon>
        <taxon>Nocardioides</taxon>
    </lineage>
</organism>
<feature type="domain" description="RNA polymerase sigma factor 70 region 4 type 2" evidence="8">
    <location>
        <begin position="152"/>
        <end position="202"/>
    </location>
</feature>
<dbReference type="InterPro" id="IPR013249">
    <property type="entry name" value="RNA_pol_sigma70_r4_t2"/>
</dbReference>
<evidence type="ECO:0000256" key="1">
    <source>
        <dbReference type="ARBA" id="ARBA00010641"/>
    </source>
</evidence>
<feature type="domain" description="RNA polymerase sigma-70 region 2" evidence="7">
    <location>
        <begin position="44"/>
        <end position="110"/>
    </location>
</feature>
<dbReference type="InterPro" id="IPR013324">
    <property type="entry name" value="RNA_pol_sigma_r3/r4-like"/>
</dbReference>
<dbReference type="InterPro" id="IPR007627">
    <property type="entry name" value="RNA_pol_sigma70_r2"/>
</dbReference>
<dbReference type="SUPFAM" id="SSF88946">
    <property type="entry name" value="Sigma2 domain of RNA polymerase sigma factors"/>
    <property type="match status" value="1"/>
</dbReference>
<keyword evidence="2" id="KW-0805">Transcription regulation</keyword>
<evidence type="ECO:0000256" key="2">
    <source>
        <dbReference type="ARBA" id="ARBA00023015"/>
    </source>
</evidence>
<sequence length="210" mass="23755">MPSHDGRPPHGSRSAAQPPVPDASDNALARRAGMGDRAAFEELFARLFPGTLRFATHLLADDTAVAEDVVQESWVKAWQALPDFHGTAKVQTWLFTIVQRTALDRRRRRRPLAVDNEILEPLARGSARTTLAGENDGDPERAYLSGELWRTLTLALSELPWTQRACWILRELEDMSYSEIAHVLDTTPTVVRGQLHRARRTLAIRMEQWR</sequence>
<proteinExistence type="inferred from homology"/>
<dbReference type="EMBL" id="JACXYY010000001">
    <property type="protein sequence ID" value="MBD3912985.1"/>
    <property type="molecule type" value="Genomic_DNA"/>
</dbReference>
<dbReference type="InterPro" id="IPR039425">
    <property type="entry name" value="RNA_pol_sigma-70-like"/>
</dbReference>
<dbReference type="InterPro" id="IPR013325">
    <property type="entry name" value="RNA_pol_sigma_r2"/>
</dbReference>
<evidence type="ECO:0000259" key="8">
    <source>
        <dbReference type="Pfam" id="PF08281"/>
    </source>
</evidence>
<evidence type="ECO:0000256" key="4">
    <source>
        <dbReference type="ARBA" id="ARBA00023125"/>
    </source>
</evidence>
<dbReference type="Gene3D" id="1.10.10.10">
    <property type="entry name" value="Winged helix-like DNA-binding domain superfamily/Winged helix DNA-binding domain"/>
    <property type="match status" value="1"/>
</dbReference>